<keyword evidence="2" id="KW-0238">DNA-binding</keyword>
<reference evidence="3" key="1">
    <citation type="journal article" date="2019" name="Curr. Biol.">
        <title>Genome Sequence of Striga asiatica Provides Insight into the Evolution of Plant Parasitism.</title>
        <authorList>
            <person name="Yoshida S."/>
            <person name="Kim S."/>
            <person name="Wafula E.K."/>
            <person name="Tanskanen J."/>
            <person name="Kim Y.M."/>
            <person name="Honaas L."/>
            <person name="Yang Z."/>
            <person name="Spallek T."/>
            <person name="Conn C.E."/>
            <person name="Ichihashi Y."/>
            <person name="Cheong K."/>
            <person name="Cui S."/>
            <person name="Der J.P."/>
            <person name="Gundlach H."/>
            <person name="Jiao Y."/>
            <person name="Hori C."/>
            <person name="Ishida J.K."/>
            <person name="Kasahara H."/>
            <person name="Kiba T."/>
            <person name="Kim M.S."/>
            <person name="Koo N."/>
            <person name="Laohavisit A."/>
            <person name="Lee Y.H."/>
            <person name="Lumba S."/>
            <person name="McCourt P."/>
            <person name="Mortimer J.C."/>
            <person name="Mutuku J.M."/>
            <person name="Nomura T."/>
            <person name="Sasaki-Sekimoto Y."/>
            <person name="Seto Y."/>
            <person name="Wang Y."/>
            <person name="Wakatake T."/>
            <person name="Sakakibara H."/>
            <person name="Demura T."/>
            <person name="Yamaguchi S."/>
            <person name="Yoneyama K."/>
            <person name="Manabe R.I."/>
            <person name="Nelson D.C."/>
            <person name="Schulman A.H."/>
            <person name="Timko M.P."/>
            <person name="dePamphilis C.W."/>
            <person name="Choi D."/>
            <person name="Shirasu K."/>
        </authorList>
    </citation>
    <scope>NUCLEOTIDE SEQUENCE [LARGE SCALE GENOMIC DNA]</scope>
    <source>
        <strain evidence="3">cv. UVA1</strain>
    </source>
</reference>
<accession>A0A5A7Q388</accession>
<comment type="caution">
    <text evidence="2">The sequence shown here is derived from an EMBL/GenBank/DDBJ whole genome shotgun (WGS) entry which is preliminary data.</text>
</comment>
<keyword evidence="3" id="KW-1185">Reference proteome</keyword>
<sequence>MRSFSRGGAGSTEKESSLVEPGQDSPEIRKVAAGRGGSRQRAERRWLASRERVVNGHRRGCSWKEVQRLLLSSVDLAGRSYSGRGGGEGSSTVAGIFLWRLDENCNWNRARLLDGGGLRSRFDR</sequence>
<evidence type="ECO:0000256" key="1">
    <source>
        <dbReference type="SAM" id="MobiDB-lite"/>
    </source>
</evidence>
<proteinExistence type="predicted"/>
<dbReference type="AlphaFoldDB" id="A0A5A7Q388"/>
<dbReference type="GO" id="GO:0003677">
    <property type="term" value="F:DNA binding"/>
    <property type="evidence" value="ECO:0007669"/>
    <property type="project" value="UniProtKB-KW"/>
</dbReference>
<dbReference type="Proteomes" id="UP000325081">
    <property type="component" value="Unassembled WGS sequence"/>
</dbReference>
<organism evidence="2 3">
    <name type="scientific">Striga asiatica</name>
    <name type="common">Asiatic witchweed</name>
    <name type="synonym">Buchnera asiatica</name>
    <dbReference type="NCBI Taxonomy" id="4170"/>
    <lineage>
        <taxon>Eukaryota</taxon>
        <taxon>Viridiplantae</taxon>
        <taxon>Streptophyta</taxon>
        <taxon>Embryophyta</taxon>
        <taxon>Tracheophyta</taxon>
        <taxon>Spermatophyta</taxon>
        <taxon>Magnoliopsida</taxon>
        <taxon>eudicotyledons</taxon>
        <taxon>Gunneridae</taxon>
        <taxon>Pentapetalae</taxon>
        <taxon>asterids</taxon>
        <taxon>lamiids</taxon>
        <taxon>Lamiales</taxon>
        <taxon>Orobanchaceae</taxon>
        <taxon>Buchnereae</taxon>
        <taxon>Striga</taxon>
    </lineage>
</organism>
<evidence type="ECO:0000313" key="3">
    <source>
        <dbReference type="Proteomes" id="UP000325081"/>
    </source>
</evidence>
<gene>
    <name evidence="2" type="ORF">STAS_15880</name>
</gene>
<name>A0A5A7Q388_STRAF</name>
<feature type="region of interest" description="Disordered" evidence="1">
    <location>
        <begin position="1"/>
        <end position="43"/>
    </location>
</feature>
<evidence type="ECO:0000313" key="2">
    <source>
        <dbReference type="EMBL" id="GER39272.1"/>
    </source>
</evidence>
<dbReference type="EMBL" id="BKCP01005627">
    <property type="protein sequence ID" value="GER39272.1"/>
    <property type="molecule type" value="Genomic_DNA"/>
</dbReference>
<protein>
    <submittedName>
        <fullName evidence="2">Basic helix-loop-helix (BHLH) DNA-bindingsuperfamily protein</fullName>
    </submittedName>
</protein>